<dbReference type="Pfam" id="PF24807">
    <property type="entry name" value="WD40_CDC20-Fz"/>
    <property type="match status" value="1"/>
</dbReference>
<dbReference type="InterPro" id="IPR003528">
    <property type="entry name" value="Long_hematopoietin_rcpt_CS"/>
</dbReference>
<evidence type="ECO:0000256" key="1">
    <source>
        <dbReference type="ARBA" id="ARBA00004241"/>
    </source>
</evidence>
<proteinExistence type="inferred from homology"/>
<feature type="transmembrane region" description="Helical" evidence="25">
    <location>
        <begin position="526"/>
        <end position="549"/>
    </location>
</feature>
<dbReference type="InterPro" id="IPR015152">
    <property type="entry name" value="Growth/epo_recpt_lig-bind"/>
</dbReference>
<dbReference type="FunFam" id="2.60.40.10:FF:001270">
    <property type="entry name" value="MPL proto-oncogene, thrombopoietin receptor"/>
    <property type="match status" value="1"/>
</dbReference>
<dbReference type="InterPro" id="IPR013783">
    <property type="entry name" value="Ig-like_fold"/>
</dbReference>
<dbReference type="GO" id="GO:0031145">
    <property type="term" value="P:anaphase-promoting complex-dependent catabolic process"/>
    <property type="evidence" value="ECO:0007669"/>
    <property type="project" value="TreeGrafter"/>
</dbReference>
<sequence>EPEGLAREGIGARLPEGRMGQGRHTVPEKMPSWALLVVTSCLLLVTSCLLLAPPNLAQVTSQDASVLASDSEPLNCFSRTFEDLTCFWEEEEAAPNGTYQLLYAYPGEKPRACPLSSQSVLPFGTRYTCQLLAQDEVRLFFPLHLWVKNVFLNQTLAQRVLFVDNVGLPAPPSIIKAMGGSQPGELQIDWEAPAPEISDFLRHELRYSPKDPRNSTGPTVMQLLPTETCCPAPRRPNPVPAPDQPPCAPHTMPQQDGPQLTSPTREAPSLTMKGGSCLISGLQPGNSYWLQLRSQPDGVSLHGSWGSWSRPVTVDLPRDAVDIGLQCFTLDLKNVTCQWQQQHDAGSQGFFYHSRAQCCPSNRDPTWQKCEEEEITNPGSQPSQFSRCHFKSQNDSVIHILVEVTSLQGAVHSYLGSPFWIHQAVRVSTPNLHWKEVSSGQLALGWQHPSSWAAHETCYQLRYAGEGHHDWKVLEPPLGAQGETLELRPRSRYHLQLRARLHGPTYQGPWSAWSDPVRVETASETAWISLVTALLLVLGLSALLGLLLLRWQFPAHYRSLRHTLWPSLPDLHRVLGQYLRDTAALSSLSQPKAAVSDVYEEVEPSLLEILPKSREKTSLPLCSSQAQRDYRGLQPSCLGTMPLAVCPLTAESGSYCTTHIANHSYLPLSCWQAPHPQARSLLLRGLGRLPFQGPSPPDAPMAQFVFESDLHSLLQLDAPIPNAPPARWQRKAKDAAGPAPSPMRAANRSHSAGRTPGRTPGKSSSKIQTTPSKPGGDRYIPHRSASQMEVASFLLSKENQPENSQTPTKKEHQKAWALNLNGFDVEEAKILRLSGKPQNAPEGYQNRLKVLYSQKATPGSSRKTCRYIPSLPDRILDAPEIRNDYYLNLVDWSSGNVLAVALDNSVYLWSASSGDILQLLQMEQPGEYVSSVAWIKEGNYLAVGTSSAEVQLWDVQQQKRLRNMTSHSARVGSLCWNSYILSSGSRSGHIHHHDVRVAEHHVATLCGHSQEVCGLRWAPDGRHLASGGNDNLVNVWPSAPGEGGWVPLQTFTQHQGAVKAVAWCPWQSNVLATGGGTSDRHIRIWNVCSGACLNAVDAHSQVCSILWSPHYKELISGHTARVLSLTMSPDGATVASAAADETLRLWHCFELDPARRREREKASATKSSLIHQGIR</sequence>
<dbReference type="SMART" id="SM00320">
    <property type="entry name" value="WD40"/>
    <property type="match status" value="6"/>
</dbReference>
<feature type="repeat" description="WD" evidence="23">
    <location>
        <begin position="922"/>
        <end position="963"/>
    </location>
</feature>
<dbReference type="PROSITE" id="PS01352">
    <property type="entry name" value="HEMATOPO_REC_L_F1"/>
    <property type="match status" value="1"/>
</dbReference>
<comment type="function">
    <text evidence="19">Receptor for thrombopoietin that regulates hematopoietic stem cell renewal, megakaryocyte differentiation, and platelet formation. Upon activation by THPO, induces rapid tyrosine phosphorylation and activation of JAK2, providing docking sites for many signaling proteins such as STAT5, SHIP/INPP5D, GRB2, SOS1 and PI3K. In turn, These signaling cascades lead to the proliferation, survival, and differentiation of megakaryocytes, ultimately leading to increased platelet production.</text>
</comment>
<feature type="compositionally biased region" description="Polar residues" evidence="24">
    <location>
        <begin position="252"/>
        <end position="264"/>
    </location>
</feature>
<dbReference type="CDD" id="cd00063">
    <property type="entry name" value="FN3"/>
    <property type="match status" value="1"/>
</dbReference>
<evidence type="ECO:0000256" key="13">
    <source>
        <dbReference type="ARBA" id="ARBA00022843"/>
    </source>
</evidence>
<evidence type="ECO:0000256" key="16">
    <source>
        <dbReference type="ARBA" id="ARBA00023136"/>
    </source>
</evidence>
<dbReference type="InterPro" id="IPR036116">
    <property type="entry name" value="FN3_sf"/>
</dbReference>
<keyword evidence="12" id="KW-0677">Repeat</keyword>
<evidence type="ECO:0000256" key="4">
    <source>
        <dbReference type="ARBA" id="ARBA00006445"/>
    </source>
</evidence>
<comment type="similarity">
    <text evidence="4">Belongs to the WD repeat CDC20/Fizzy family.</text>
</comment>
<dbReference type="Pfam" id="PF09067">
    <property type="entry name" value="EpoR_lig-bind"/>
    <property type="match status" value="1"/>
</dbReference>
<keyword evidence="6" id="KW-1003">Cell membrane</keyword>
<evidence type="ECO:0000256" key="18">
    <source>
        <dbReference type="ARBA" id="ARBA00023180"/>
    </source>
</evidence>
<evidence type="ECO:0000256" key="17">
    <source>
        <dbReference type="ARBA" id="ARBA00023170"/>
    </source>
</evidence>
<keyword evidence="28" id="KW-1185">Reference proteome</keyword>
<dbReference type="PROSITE" id="PS50082">
    <property type="entry name" value="WD_REPEATS_2"/>
    <property type="match status" value="3"/>
</dbReference>
<feature type="repeat" description="WD" evidence="23">
    <location>
        <begin position="1005"/>
        <end position="1036"/>
    </location>
</feature>
<dbReference type="InterPro" id="IPR003961">
    <property type="entry name" value="FN3_dom"/>
</dbReference>
<dbReference type="EMBL" id="JAGFMF010012100">
    <property type="protein sequence ID" value="KAG8507655.1"/>
    <property type="molecule type" value="Genomic_DNA"/>
</dbReference>
<dbReference type="GO" id="GO:0005886">
    <property type="term" value="C:plasma membrane"/>
    <property type="evidence" value="ECO:0007669"/>
    <property type="project" value="UniProtKB-SubCell"/>
</dbReference>
<keyword evidence="13" id="KW-0832">Ubl conjugation</keyword>
<dbReference type="Gene3D" id="2.130.10.10">
    <property type="entry name" value="YVTN repeat-like/Quinoprotein amine dehydrogenase"/>
    <property type="match status" value="1"/>
</dbReference>
<evidence type="ECO:0000256" key="9">
    <source>
        <dbReference type="ARBA" id="ARBA00022574"/>
    </source>
</evidence>
<dbReference type="PANTHER" id="PTHR19918">
    <property type="entry name" value="CELL DIVISION CYCLE 20 CDC20 FIZZY -RELATED"/>
    <property type="match status" value="1"/>
</dbReference>
<evidence type="ECO:0000256" key="6">
    <source>
        <dbReference type="ARBA" id="ARBA00022475"/>
    </source>
</evidence>
<evidence type="ECO:0000256" key="10">
    <source>
        <dbReference type="ARBA" id="ARBA00022692"/>
    </source>
</evidence>
<evidence type="ECO:0000256" key="23">
    <source>
        <dbReference type="PROSITE-ProRule" id="PRU00221"/>
    </source>
</evidence>
<evidence type="ECO:0000256" key="19">
    <source>
        <dbReference type="ARBA" id="ARBA00058709"/>
    </source>
</evidence>
<feature type="transmembrane region" description="Helical" evidence="25">
    <location>
        <begin position="33"/>
        <end position="52"/>
    </location>
</feature>
<dbReference type="GO" id="GO:0038163">
    <property type="term" value="P:thrombopoietin-mediated signaling pathway"/>
    <property type="evidence" value="ECO:0007669"/>
    <property type="project" value="UniProtKB-ARBA"/>
</dbReference>
<evidence type="ECO:0000256" key="22">
    <source>
        <dbReference type="ARBA" id="ARBA00077276"/>
    </source>
</evidence>
<keyword evidence="16 25" id="KW-0472">Membrane</keyword>
<dbReference type="CDD" id="cd00200">
    <property type="entry name" value="WD40"/>
    <property type="match status" value="1"/>
</dbReference>
<evidence type="ECO:0000256" key="25">
    <source>
        <dbReference type="SAM" id="Phobius"/>
    </source>
</evidence>
<evidence type="ECO:0000256" key="3">
    <source>
        <dbReference type="ARBA" id="ARBA00004555"/>
    </source>
</evidence>
<keyword evidence="9 23" id="KW-0853">WD repeat</keyword>
<name>A0A8J5ZZB1_GALPY</name>
<feature type="region of interest" description="Disordered" evidence="24">
    <location>
        <begin position="717"/>
        <end position="781"/>
    </location>
</feature>
<keyword evidence="10 25" id="KW-0812">Transmembrane</keyword>
<dbReference type="GO" id="GO:0005794">
    <property type="term" value="C:Golgi apparatus"/>
    <property type="evidence" value="ECO:0007669"/>
    <property type="project" value="UniProtKB-SubCell"/>
</dbReference>
<dbReference type="SUPFAM" id="SSF49265">
    <property type="entry name" value="Fibronectin type III"/>
    <property type="match status" value="3"/>
</dbReference>
<keyword evidence="7" id="KW-1017">Isopeptide bond</keyword>
<dbReference type="Proteomes" id="UP000700334">
    <property type="component" value="Unassembled WGS sequence"/>
</dbReference>
<evidence type="ECO:0000256" key="2">
    <source>
        <dbReference type="ARBA" id="ARBA00004251"/>
    </source>
</evidence>
<evidence type="ECO:0000259" key="26">
    <source>
        <dbReference type="PROSITE" id="PS50853"/>
    </source>
</evidence>
<evidence type="ECO:0000256" key="5">
    <source>
        <dbReference type="ARBA" id="ARBA00007885"/>
    </source>
</evidence>
<dbReference type="InterPro" id="IPR001680">
    <property type="entry name" value="WD40_rpt"/>
</dbReference>
<evidence type="ECO:0000256" key="12">
    <source>
        <dbReference type="ARBA" id="ARBA00022737"/>
    </source>
</evidence>
<feature type="domain" description="Fibronectin type-III" evidence="26">
    <location>
        <begin position="428"/>
        <end position="524"/>
    </location>
</feature>
<evidence type="ECO:0000256" key="11">
    <source>
        <dbReference type="ARBA" id="ARBA00022729"/>
    </source>
</evidence>
<dbReference type="PROSITE" id="PS50853">
    <property type="entry name" value="FN3"/>
    <property type="match status" value="1"/>
</dbReference>
<dbReference type="GO" id="GO:0009986">
    <property type="term" value="C:cell surface"/>
    <property type="evidence" value="ECO:0007669"/>
    <property type="project" value="UniProtKB-SubCell"/>
</dbReference>
<evidence type="ECO:0000256" key="8">
    <source>
        <dbReference type="ARBA" id="ARBA00022553"/>
    </source>
</evidence>
<dbReference type="AlphaFoldDB" id="A0A8J5ZZB1"/>
<dbReference type="SMART" id="SM00060">
    <property type="entry name" value="FN3"/>
    <property type="match status" value="2"/>
</dbReference>
<keyword evidence="11" id="KW-0732">Signal</keyword>
<dbReference type="GO" id="GO:1990757">
    <property type="term" value="F:ubiquitin ligase activator activity"/>
    <property type="evidence" value="ECO:0007669"/>
    <property type="project" value="TreeGrafter"/>
</dbReference>
<evidence type="ECO:0000256" key="7">
    <source>
        <dbReference type="ARBA" id="ARBA00022499"/>
    </source>
</evidence>
<comment type="subcellular location">
    <subcellularLocation>
        <location evidence="2">Cell membrane</location>
        <topology evidence="2">Single-pass type I membrane protein</topology>
    </subcellularLocation>
    <subcellularLocation>
        <location evidence="1">Cell surface</location>
    </subcellularLocation>
    <subcellularLocation>
        <location evidence="3">Golgi apparatus</location>
    </subcellularLocation>
</comment>
<feature type="repeat" description="WD" evidence="23">
    <location>
        <begin position="1115"/>
        <end position="1146"/>
    </location>
</feature>
<evidence type="ECO:0000313" key="28">
    <source>
        <dbReference type="Proteomes" id="UP000700334"/>
    </source>
</evidence>
<dbReference type="FunFam" id="2.60.40.10:FF:001271">
    <property type="entry name" value="MPL proto-oncogene, thrombopoietin receptor"/>
    <property type="match status" value="1"/>
</dbReference>
<dbReference type="InterPro" id="IPR033010">
    <property type="entry name" value="Cdc20/Fizzy"/>
</dbReference>
<keyword evidence="17 27" id="KW-0675">Receptor</keyword>
<keyword evidence="8" id="KW-0597">Phosphoprotein</keyword>
<keyword evidence="14 25" id="KW-1133">Transmembrane helix</keyword>
<evidence type="ECO:0000256" key="15">
    <source>
        <dbReference type="ARBA" id="ARBA00023034"/>
    </source>
</evidence>
<keyword evidence="18" id="KW-0325">Glycoprotein</keyword>
<dbReference type="InterPro" id="IPR015943">
    <property type="entry name" value="WD40/YVTN_repeat-like_dom_sf"/>
</dbReference>
<protein>
    <recommendedName>
        <fullName evidence="20">Thrombopoietin receptor</fullName>
    </recommendedName>
    <alternativeName>
        <fullName evidence="21">Myeloproliferative leukemia protein</fullName>
    </alternativeName>
    <alternativeName>
        <fullName evidence="22">Proto-oncogene c-Mpl</fullName>
    </alternativeName>
</protein>
<feature type="compositionally biased region" description="Pro residues" evidence="24">
    <location>
        <begin position="233"/>
        <end position="248"/>
    </location>
</feature>
<dbReference type="GO" id="GO:0005680">
    <property type="term" value="C:anaphase-promoting complex"/>
    <property type="evidence" value="ECO:0007669"/>
    <property type="project" value="TreeGrafter"/>
</dbReference>
<feature type="compositionally biased region" description="Polar residues" evidence="24">
    <location>
        <begin position="761"/>
        <end position="772"/>
    </location>
</feature>
<dbReference type="InterPro" id="IPR056150">
    <property type="entry name" value="WD40_CDC20-Fz"/>
</dbReference>
<dbReference type="GO" id="GO:0010997">
    <property type="term" value="F:anaphase-promoting complex binding"/>
    <property type="evidence" value="ECO:0007669"/>
    <property type="project" value="InterPro"/>
</dbReference>
<dbReference type="GO" id="GO:0004896">
    <property type="term" value="F:cytokine receptor activity"/>
    <property type="evidence" value="ECO:0007669"/>
    <property type="project" value="InterPro"/>
</dbReference>
<evidence type="ECO:0000313" key="27">
    <source>
        <dbReference type="EMBL" id="KAG8507655.1"/>
    </source>
</evidence>
<dbReference type="PROSITE" id="PS50294">
    <property type="entry name" value="WD_REPEATS_REGION"/>
    <property type="match status" value="2"/>
</dbReference>
<comment type="caution">
    <text evidence="27">The sequence shown here is derived from an EMBL/GenBank/DDBJ whole genome shotgun (WGS) entry which is preliminary data.</text>
</comment>
<reference evidence="27" key="1">
    <citation type="journal article" date="2021" name="Evol. Appl.">
        <title>The genome of the Pyrenean desman and the effects of bottlenecks and inbreeding on the genomic landscape of an endangered species.</title>
        <authorList>
            <person name="Escoda L."/>
            <person name="Castresana J."/>
        </authorList>
    </citation>
    <scope>NUCLEOTIDE SEQUENCE</scope>
    <source>
        <strain evidence="27">IBE-C5619</strain>
    </source>
</reference>
<feature type="region of interest" description="Disordered" evidence="24">
    <location>
        <begin position="231"/>
        <end position="269"/>
    </location>
</feature>
<dbReference type="GO" id="GO:1905786">
    <property type="term" value="P:positive regulation of anaphase-promoting complex-dependent catabolic process"/>
    <property type="evidence" value="ECO:0007669"/>
    <property type="project" value="TreeGrafter"/>
</dbReference>
<dbReference type="Gene3D" id="2.60.40.10">
    <property type="entry name" value="Immunoglobulins"/>
    <property type="match status" value="4"/>
</dbReference>
<keyword evidence="15" id="KW-0333">Golgi apparatus</keyword>
<dbReference type="PANTHER" id="PTHR19918:SF3">
    <property type="entry name" value="CELL DIVISION CYCLE PROTEIN 20 HOMOLOG"/>
    <property type="match status" value="1"/>
</dbReference>
<evidence type="ECO:0000256" key="21">
    <source>
        <dbReference type="ARBA" id="ARBA00076483"/>
    </source>
</evidence>
<feature type="non-terminal residue" evidence="27">
    <location>
        <position position="1175"/>
    </location>
</feature>
<gene>
    <name evidence="27" type="ORF">J0S82_019697</name>
</gene>
<accession>A0A8J5ZZB1</accession>
<evidence type="ECO:0000256" key="24">
    <source>
        <dbReference type="SAM" id="MobiDB-lite"/>
    </source>
</evidence>
<comment type="similarity">
    <text evidence="5">Belongs to the type I cytokine receptor family. Type 1 subfamily.</text>
</comment>
<dbReference type="InterPro" id="IPR036322">
    <property type="entry name" value="WD40_repeat_dom_sf"/>
</dbReference>
<organism evidence="27 28">
    <name type="scientific">Galemys pyrenaicus</name>
    <name type="common">Iberian desman</name>
    <name type="synonym">Pyrenean desman</name>
    <dbReference type="NCBI Taxonomy" id="202257"/>
    <lineage>
        <taxon>Eukaryota</taxon>
        <taxon>Metazoa</taxon>
        <taxon>Chordata</taxon>
        <taxon>Craniata</taxon>
        <taxon>Vertebrata</taxon>
        <taxon>Euteleostomi</taxon>
        <taxon>Mammalia</taxon>
        <taxon>Eutheria</taxon>
        <taxon>Laurasiatheria</taxon>
        <taxon>Eulipotyphla</taxon>
        <taxon>Talpidae</taxon>
        <taxon>Galemys</taxon>
    </lineage>
</organism>
<dbReference type="OrthoDB" id="8608526at2759"/>
<evidence type="ECO:0000256" key="20">
    <source>
        <dbReference type="ARBA" id="ARBA00070747"/>
    </source>
</evidence>
<evidence type="ECO:0000256" key="14">
    <source>
        <dbReference type="ARBA" id="ARBA00022989"/>
    </source>
</evidence>
<dbReference type="SUPFAM" id="SSF50978">
    <property type="entry name" value="WD40 repeat-like"/>
    <property type="match status" value="1"/>
</dbReference>